<keyword evidence="6" id="KW-0106">Calcium</keyword>
<dbReference type="InterPro" id="IPR024607">
    <property type="entry name" value="Sulfatase_CS"/>
</dbReference>
<sequence length="557" mass="63176">MKQVILKCCIVLFSLSIYSCSLKKVDNKTDIKKPNILFISFDDLRPEMGTYGSDVAITPNIDKLAKRGLQFNQAYCQQAICSPSRASLMTGARPESINVIENYTYFRDENPDIITLPQHFKENGYETVNCGKVYHGKFSDMEKSWSMQPDYKALPYKVNALVEKFVDPDNIRTFKENKAKMVAKYGNQHGLGMGPAFECVDVPDNAYIDGVNTDMAIHILKEHKASKSDKPLFLGVGYIAAHLDFLAPKKYWDMYDRDDIKLANQYKGPVNGAPMGLHASFELRVRSNIPKYGKIPDSLALDLKHGYLATASYIDAQVGKLLAALEEEDLLENTIVMLWSDHGFHLGEMGVWCKATNYDIATRVPLIIWTPDQSEKSRGVKSDALVELVDMYPTLCDLAGLEKPKHLEGQSFAPLLDNPDLDWKSAVFSSFPTPALREWAANPLSKGMRETYFGPLIKDVEANIKEVMKDKWNRKLFENDLMGYAMKTQRYKLVLWKDRKNKDKAPLFIELYDHQKDPKETVNVADQNPELVKELIQQFNKGWKGNLAPIKADNSLI</sequence>
<dbReference type="SUPFAM" id="SSF53649">
    <property type="entry name" value="Alkaline phosphatase-like"/>
    <property type="match status" value="1"/>
</dbReference>
<evidence type="ECO:0000313" key="8">
    <source>
        <dbReference type="EMBL" id="NLR93428.1"/>
    </source>
</evidence>
<dbReference type="PROSITE" id="PS00523">
    <property type="entry name" value="SULFATASE_1"/>
    <property type="match status" value="1"/>
</dbReference>
<gene>
    <name evidence="8" type="ORF">HGP29_19685</name>
</gene>
<dbReference type="PANTHER" id="PTHR45953">
    <property type="entry name" value="IDURONATE 2-SULFATASE"/>
    <property type="match status" value="1"/>
</dbReference>
<dbReference type="EMBL" id="JABAIL010000006">
    <property type="protein sequence ID" value="NLR93428.1"/>
    <property type="molecule type" value="Genomic_DNA"/>
</dbReference>
<evidence type="ECO:0000256" key="5">
    <source>
        <dbReference type="ARBA" id="ARBA00022801"/>
    </source>
</evidence>
<dbReference type="AlphaFoldDB" id="A0A7X8SNJ8"/>
<dbReference type="InterPro" id="IPR000917">
    <property type="entry name" value="Sulfatase_N"/>
</dbReference>
<evidence type="ECO:0000313" key="9">
    <source>
        <dbReference type="Proteomes" id="UP000585050"/>
    </source>
</evidence>
<reference evidence="8 9" key="1">
    <citation type="submission" date="2020-04" db="EMBL/GenBank/DDBJ databases">
        <title>Flammeovirga sp. SR4, a novel species isolated from seawater.</title>
        <authorList>
            <person name="Wang X."/>
        </authorList>
    </citation>
    <scope>NUCLEOTIDE SEQUENCE [LARGE SCALE GENOMIC DNA]</scope>
    <source>
        <strain evidence="8 9">SR4</strain>
    </source>
</reference>
<protein>
    <submittedName>
        <fullName evidence="8">Sulfatase</fullName>
    </submittedName>
</protein>
<evidence type="ECO:0000256" key="2">
    <source>
        <dbReference type="ARBA" id="ARBA00008779"/>
    </source>
</evidence>
<dbReference type="PROSITE" id="PS51257">
    <property type="entry name" value="PROKAR_LIPOPROTEIN"/>
    <property type="match status" value="1"/>
</dbReference>
<evidence type="ECO:0000256" key="4">
    <source>
        <dbReference type="ARBA" id="ARBA00022729"/>
    </source>
</evidence>
<proteinExistence type="inferred from homology"/>
<dbReference type="Proteomes" id="UP000585050">
    <property type="component" value="Unassembled WGS sequence"/>
</dbReference>
<organism evidence="8 9">
    <name type="scientific">Flammeovirga agarivorans</name>
    <dbReference type="NCBI Taxonomy" id="2726742"/>
    <lineage>
        <taxon>Bacteria</taxon>
        <taxon>Pseudomonadati</taxon>
        <taxon>Bacteroidota</taxon>
        <taxon>Cytophagia</taxon>
        <taxon>Cytophagales</taxon>
        <taxon>Flammeovirgaceae</taxon>
        <taxon>Flammeovirga</taxon>
    </lineage>
</organism>
<keyword evidence="5" id="KW-0378">Hydrolase</keyword>
<name>A0A7X8SNJ8_9BACT</name>
<comment type="cofactor">
    <cofactor evidence="1">
        <name>Ca(2+)</name>
        <dbReference type="ChEBI" id="CHEBI:29108"/>
    </cofactor>
</comment>
<dbReference type="GO" id="GO:0005737">
    <property type="term" value="C:cytoplasm"/>
    <property type="evidence" value="ECO:0007669"/>
    <property type="project" value="TreeGrafter"/>
</dbReference>
<dbReference type="Pfam" id="PF00884">
    <property type="entry name" value="Sulfatase"/>
    <property type="match status" value="1"/>
</dbReference>
<keyword evidence="3" id="KW-0479">Metal-binding</keyword>
<keyword evidence="4" id="KW-0732">Signal</keyword>
<dbReference type="CDD" id="cd16030">
    <property type="entry name" value="iduronate-2-sulfatase"/>
    <property type="match status" value="1"/>
</dbReference>
<feature type="domain" description="Sulfatase N-terminal" evidence="7">
    <location>
        <begin position="34"/>
        <end position="400"/>
    </location>
</feature>
<comment type="caution">
    <text evidence="8">The sequence shown here is derived from an EMBL/GenBank/DDBJ whole genome shotgun (WGS) entry which is preliminary data.</text>
</comment>
<dbReference type="InterPro" id="IPR035874">
    <property type="entry name" value="IDS"/>
</dbReference>
<dbReference type="GO" id="GO:0004423">
    <property type="term" value="F:iduronate-2-sulfatase activity"/>
    <property type="evidence" value="ECO:0007669"/>
    <property type="project" value="InterPro"/>
</dbReference>
<comment type="similarity">
    <text evidence="2">Belongs to the sulfatase family.</text>
</comment>
<dbReference type="Gene3D" id="3.40.720.10">
    <property type="entry name" value="Alkaline Phosphatase, subunit A"/>
    <property type="match status" value="1"/>
</dbReference>
<evidence type="ECO:0000256" key="6">
    <source>
        <dbReference type="ARBA" id="ARBA00022837"/>
    </source>
</evidence>
<accession>A0A7X8SNJ8</accession>
<dbReference type="PANTHER" id="PTHR45953:SF1">
    <property type="entry name" value="IDURONATE 2-SULFATASE"/>
    <property type="match status" value="1"/>
</dbReference>
<evidence type="ECO:0000259" key="7">
    <source>
        <dbReference type="Pfam" id="PF00884"/>
    </source>
</evidence>
<dbReference type="InterPro" id="IPR017850">
    <property type="entry name" value="Alkaline_phosphatase_core_sf"/>
</dbReference>
<evidence type="ECO:0000256" key="3">
    <source>
        <dbReference type="ARBA" id="ARBA00022723"/>
    </source>
</evidence>
<dbReference type="GO" id="GO:0046872">
    <property type="term" value="F:metal ion binding"/>
    <property type="evidence" value="ECO:0007669"/>
    <property type="project" value="UniProtKB-KW"/>
</dbReference>
<evidence type="ECO:0000256" key="1">
    <source>
        <dbReference type="ARBA" id="ARBA00001913"/>
    </source>
</evidence>
<dbReference type="RefSeq" id="WP_168884139.1">
    <property type="nucleotide sequence ID" value="NZ_JABAIL010000006.1"/>
</dbReference>
<keyword evidence="9" id="KW-1185">Reference proteome</keyword>